<evidence type="ECO:0000256" key="1">
    <source>
        <dbReference type="ARBA" id="ARBA00022741"/>
    </source>
</evidence>
<feature type="domain" description="AAA+ ATPase" evidence="5">
    <location>
        <begin position="274"/>
        <end position="407"/>
    </location>
</feature>
<evidence type="ECO:0000313" key="7">
    <source>
        <dbReference type="Proteomes" id="UP000231028"/>
    </source>
</evidence>
<keyword evidence="1" id="KW-0547">Nucleotide-binding</keyword>
<keyword evidence="2" id="KW-0067">ATP-binding</keyword>
<dbReference type="GO" id="GO:0005524">
    <property type="term" value="F:ATP binding"/>
    <property type="evidence" value="ECO:0007669"/>
    <property type="project" value="UniProtKB-KW"/>
</dbReference>
<evidence type="ECO:0000256" key="3">
    <source>
        <dbReference type="ARBA" id="ARBA00038088"/>
    </source>
</evidence>
<dbReference type="Proteomes" id="UP000231028">
    <property type="component" value="Unassembled WGS sequence"/>
</dbReference>
<organism evidence="6 7">
    <name type="scientific">Candidatus Desantisbacteria bacterium CG_4_10_14_3_um_filter_40_18</name>
    <dbReference type="NCBI Taxonomy" id="1974544"/>
    <lineage>
        <taxon>Bacteria</taxon>
        <taxon>Candidatus Desantisiibacteriota</taxon>
    </lineage>
</organism>
<evidence type="ECO:0000313" key="6">
    <source>
        <dbReference type="EMBL" id="PIY18584.1"/>
    </source>
</evidence>
<name>A0A2M7NZH8_9BACT</name>
<comment type="caution">
    <text evidence="6">The sequence shown here is derived from an EMBL/GenBank/DDBJ whole genome shotgun (WGS) entry which is preliminary data.</text>
</comment>
<dbReference type="SMART" id="SM00382">
    <property type="entry name" value="AAA"/>
    <property type="match status" value="1"/>
</dbReference>
<dbReference type="EMBL" id="PFKI01000288">
    <property type="protein sequence ID" value="PIY18584.1"/>
    <property type="molecule type" value="Genomic_DNA"/>
</dbReference>
<dbReference type="Pfam" id="PF00004">
    <property type="entry name" value="AAA"/>
    <property type="match status" value="1"/>
</dbReference>
<dbReference type="GO" id="GO:0016887">
    <property type="term" value="F:ATP hydrolysis activity"/>
    <property type="evidence" value="ECO:0007669"/>
    <property type="project" value="InterPro"/>
</dbReference>
<comment type="similarity">
    <text evidence="3">Belongs to the AAA ATPase family. Highly divergent.</text>
</comment>
<dbReference type="PANTHER" id="PTHR42960:SF1">
    <property type="entry name" value="YCF46 PROTEIN"/>
    <property type="match status" value="1"/>
</dbReference>
<dbReference type="InterPro" id="IPR052381">
    <property type="entry name" value="AAA_domain_protein"/>
</dbReference>
<dbReference type="InterPro" id="IPR003959">
    <property type="entry name" value="ATPase_AAA_core"/>
</dbReference>
<evidence type="ECO:0000256" key="2">
    <source>
        <dbReference type="ARBA" id="ARBA00022840"/>
    </source>
</evidence>
<evidence type="ECO:0000256" key="4">
    <source>
        <dbReference type="ARBA" id="ARBA00040480"/>
    </source>
</evidence>
<reference evidence="7" key="1">
    <citation type="submission" date="2017-09" db="EMBL/GenBank/DDBJ databases">
        <title>Depth-based differentiation of microbial function through sediment-hosted aquifers and enrichment of novel symbionts in the deep terrestrial subsurface.</title>
        <authorList>
            <person name="Probst A.J."/>
            <person name="Ladd B."/>
            <person name="Jarett J.K."/>
            <person name="Geller-Mcgrath D.E."/>
            <person name="Sieber C.M.K."/>
            <person name="Emerson J.B."/>
            <person name="Anantharaman K."/>
            <person name="Thomas B.C."/>
            <person name="Malmstrom R."/>
            <person name="Stieglmeier M."/>
            <person name="Klingl A."/>
            <person name="Woyke T."/>
            <person name="Ryan C.M."/>
            <person name="Banfield J.F."/>
        </authorList>
    </citation>
    <scope>NUCLEOTIDE SEQUENCE [LARGE SCALE GENOMIC DNA]</scope>
</reference>
<protein>
    <recommendedName>
        <fullName evidence="4">Uncharacterized AAA domain-containing protein ycf46</fullName>
    </recommendedName>
</protein>
<dbReference type="SUPFAM" id="SSF52540">
    <property type="entry name" value="P-loop containing nucleoside triphosphate hydrolases"/>
    <property type="match status" value="2"/>
</dbReference>
<evidence type="ECO:0000259" key="5">
    <source>
        <dbReference type="SMART" id="SM00382"/>
    </source>
</evidence>
<dbReference type="AlphaFoldDB" id="A0A2M7NZH8"/>
<gene>
    <name evidence="6" type="ORF">COZ13_09855</name>
</gene>
<proteinExistence type="inferred from homology"/>
<dbReference type="PANTHER" id="PTHR42960">
    <property type="entry name" value="YCF46 PROTEIN"/>
    <property type="match status" value="1"/>
</dbReference>
<sequence>MDFKQEMEIYLRSKFTVIWVVTYEEERLIDDLKELCEKNNRMLATWDVAAFFQGVVNVSGSLPDAHDPKTVLEAINKANKDRSSVFLLKDFHACLDKQVQLIRQFRNLSQQLKYTQKSIVISSSTSHIPDELKDDIFIVEFPSPTIKELEGILDRFAKNPQIKVDLTNLGREKILRSALGLSSNQAQRVFGKAIVAEIKDAEGRVTKPAGILDERSIDMITSEKKGIIRESGALEFYSPQETMSDVGGLEVLKGWLRNREKAFSKEARDYGLPAPKGIALIGIPGTGKSLTAKMVAGLWHLPLVRLDVGALFGGLVGQSEENTRRALALVETISPCLMWIDEMEKGFATGGGDGGTSQRVFQNILTWMQEKSKPVFVIGTANNISALPPEFLRKGRFDRLLRNRKLTTTRIHRKPYYHLYYFF</sequence>
<dbReference type="InterPro" id="IPR003593">
    <property type="entry name" value="AAA+_ATPase"/>
</dbReference>
<dbReference type="Gene3D" id="3.40.50.300">
    <property type="entry name" value="P-loop containing nucleotide triphosphate hydrolases"/>
    <property type="match status" value="1"/>
</dbReference>
<feature type="non-terminal residue" evidence="6">
    <location>
        <position position="423"/>
    </location>
</feature>
<accession>A0A2M7NZH8</accession>
<dbReference type="InterPro" id="IPR027417">
    <property type="entry name" value="P-loop_NTPase"/>
</dbReference>